<reference evidence="1 2" key="1">
    <citation type="journal article" date="2019" name="Int. J. Syst. Evol. Microbiol.">
        <title>The Global Catalogue of Microorganisms (GCM) 10K type strain sequencing project: providing services to taxonomists for standard genome sequencing and annotation.</title>
        <authorList>
            <consortium name="The Broad Institute Genomics Platform"/>
            <consortium name="The Broad Institute Genome Sequencing Center for Infectious Disease"/>
            <person name="Wu L."/>
            <person name="Ma J."/>
        </authorList>
    </citation>
    <scope>NUCLEOTIDE SEQUENCE [LARGE SCALE GENOMIC DNA]</scope>
    <source>
        <strain evidence="1 2">CGMCC 1.12543</strain>
    </source>
</reference>
<dbReference type="Proteomes" id="UP001596099">
    <property type="component" value="Unassembled WGS sequence"/>
</dbReference>
<proteinExistence type="predicted"/>
<organism evidence="1 2">
    <name type="scientific">Halomarina salina</name>
    <dbReference type="NCBI Taxonomy" id="1872699"/>
    <lineage>
        <taxon>Archaea</taxon>
        <taxon>Methanobacteriati</taxon>
        <taxon>Methanobacteriota</taxon>
        <taxon>Stenosarchaea group</taxon>
        <taxon>Halobacteria</taxon>
        <taxon>Halobacteriales</taxon>
        <taxon>Natronomonadaceae</taxon>
        <taxon>Halomarina</taxon>
    </lineage>
</organism>
<comment type="caution">
    <text evidence="1">The sequence shown here is derived from an EMBL/GenBank/DDBJ whole genome shotgun (WGS) entry which is preliminary data.</text>
</comment>
<evidence type="ECO:0000313" key="1">
    <source>
        <dbReference type="EMBL" id="MFC5971337.1"/>
    </source>
</evidence>
<gene>
    <name evidence="1" type="ORF">ACFPYI_08355</name>
</gene>
<sequence>MTERRILVCTDCEQVISGRINEDGSVVLPLADNTCRCGNASFDVADPNSGPTDSVPG</sequence>
<dbReference type="EMBL" id="JBHSQH010000001">
    <property type="protein sequence ID" value="MFC5971337.1"/>
    <property type="molecule type" value="Genomic_DNA"/>
</dbReference>
<dbReference type="AlphaFoldDB" id="A0ABD5RL69"/>
<dbReference type="RefSeq" id="WP_247414240.1">
    <property type="nucleotide sequence ID" value="NZ_JALLGW010000001.1"/>
</dbReference>
<name>A0ABD5RL69_9EURY</name>
<accession>A0ABD5RL69</accession>
<protein>
    <submittedName>
        <fullName evidence="1">Uncharacterized protein</fullName>
    </submittedName>
</protein>
<evidence type="ECO:0000313" key="2">
    <source>
        <dbReference type="Proteomes" id="UP001596099"/>
    </source>
</evidence>
<keyword evidence="2" id="KW-1185">Reference proteome</keyword>